<comment type="caution">
    <text evidence="1">The sequence shown here is derived from an EMBL/GenBank/DDBJ whole genome shotgun (WGS) entry which is preliminary data.</text>
</comment>
<dbReference type="AlphaFoldDB" id="A0A422M3M5"/>
<dbReference type="Proteomes" id="UP000284716">
    <property type="component" value="Unassembled WGS sequence"/>
</dbReference>
<dbReference type="Pfam" id="PF05119">
    <property type="entry name" value="Terminase_4"/>
    <property type="match status" value="1"/>
</dbReference>
<sequence length="176" mass="19681">MLIYKLFLWKEMKGGTGKVGRKMKITNDEADRADQRARTQQLMNETQDWQTLQPTPPRYLKGIAYQAWTELTPILNHSGLVKQSDKQIVSSLCEQIAIRRLAYEQVMKSGIVLANGRKNPACGVLNDSTAKVKSLAESLGLSPQARASLMNIQSDNADDDTQNIIEKLKKAGSEQF</sequence>
<name>A0A422M3M5_LACPA</name>
<reference evidence="1 2" key="1">
    <citation type="journal article" date="2018" name="Front. Microbiol.">
        <title>Conversion of Methionine to Cysteine in Lactobacillus paracasei Depends on the Highly Mobile cysK-ctl-cysE Gene Cluster.</title>
        <authorList>
            <person name="Wuthrich D."/>
            <person name="Irmler S."/>
            <person name="Berthoud H."/>
            <person name="Guggenbuhl B."/>
            <person name="Eugster E."/>
            <person name="Bruggmann R."/>
        </authorList>
    </citation>
    <scope>NUCLEOTIDE SEQUENCE [LARGE SCALE GENOMIC DNA]</scope>
    <source>
        <strain evidence="1 2">FAM18157</strain>
    </source>
</reference>
<organism evidence="1 2">
    <name type="scientific">Lacticaseibacillus paracasei</name>
    <name type="common">Lactobacillus paracasei</name>
    <dbReference type="NCBI Taxonomy" id="1597"/>
    <lineage>
        <taxon>Bacteria</taxon>
        <taxon>Bacillati</taxon>
        <taxon>Bacillota</taxon>
        <taxon>Bacilli</taxon>
        <taxon>Lactobacillales</taxon>
        <taxon>Lactobacillaceae</taxon>
        <taxon>Lacticaseibacillus</taxon>
    </lineage>
</organism>
<dbReference type="NCBIfam" id="TIGR01558">
    <property type="entry name" value="sm_term_P27"/>
    <property type="match status" value="1"/>
</dbReference>
<evidence type="ECO:0000313" key="2">
    <source>
        <dbReference type="Proteomes" id="UP000284716"/>
    </source>
</evidence>
<gene>
    <name evidence="1" type="ORF">FAM18157_01244</name>
</gene>
<protein>
    <submittedName>
        <fullName evidence="1">Putative phage terminase, small subunit, P27 family</fullName>
    </submittedName>
</protein>
<dbReference type="EMBL" id="LKFS01000048">
    <property type="protein sequence ID" value="RND81928.1"/>
    <property type="molecule type" value="Genomic_DNA"/>
</dbReference>
<dbReference type="InterPro" id="IPR006448">
    <property type="entry name" value="Phage_term_ssu_P27"/>
</dbReference>
<proteinExistence type="predicted"/>
<evidence type="ECO:0000313" key="1">
    <source>
        <dbReference type="EMBL" id="RND81928.1"/>
    </source>
</evidence>
<accession>A0A422M3M5</accession>
<dbReference type="RefSeq" id="WP_225366666.1">
    <property type="nucleotide sequence ID" value="NZ_CP034973.1"/>
</dbReference>